<dbReference type="PANTHER" id="PTHR42723">
    <property type="entry name" value="CHLOROPHYLL SYNTHASE"/>
    <property type="match status" value="1"/>
</dbReference>
<keyword evidence="4 5" id="KW-0472">Membrane</keyword>
<protein>
    <recommendedName>
        <fullName evidence="8">UbiA prenyltransferase</fullName>
    </recommendedName>
</protein>
<dbReference type="CDD" id="cd13965">
    <property type="entry name" value="PT_UbiA_3"/>
    <property type="match status" value="1"/>
</dbReference>
<dbReference type="GO" id="GO:0016765">
    <property type="term" value="F:transferase activity, transferring alkyl or aryl (other than methyl) groups"/>
    <property type="evidence" value="ECO:0007669"/>
    <property type="project" value="InterPro"/>
</dbReference>
<name>A0A4Z0A555_9AGAM</name>
<dbReference type="PANTHER" id="PTHR42723:SF1">
    <property type="entry name" value="CHLOROPHYLL SYNTHASE, CHLOROPLASTIC"/>
    <property type="match status" value="1"/>
</dbReference>
<dbReference type="Proteomes" id="UP000298061">
    <property type="component" value="Unassembled WGS sequence"/>
</dbReference>
<gene>
    <name evidence="6" type="ORF">EWM64_g2637</name>
</gene>
<dbReference type="InterPro" id="IPR044878">
    <property type="entry name" value="UbiA_sf"/>
</dbReference>
<keyword evidence="3 5" id="KW-1133">Transmembrane helix</keyword>
<dbReference type="STRING" id="135208.A0A4Z0A555"/>
<evidence type="ECO:0000313" key="7">
    <source>
        <dbReference type="Proteomes" id="UP000298061"/>
    </source>
</evidence>
<feature type="transmembrane region" description="Helical" evidence="5">
    <location>
        <begin position="21"/>
        <end position="42"/>
    </location>
</feature>
<evidence type="ECO:0000256" key="2">
    <source>
        <dbReference type="ARBA" id="ARBA00022692"/>
    </source>
</evidence>
<organism evidence="6 7">
    <name type="scientific">Hericium alpestre</name>
    <dbReference type="NCBI Taxonomy" id="135208"/>
    <lineage>
        <taxon>Eukaryota</taxon>
        <taxon>Fungi</taxon>
        <taxon>Dikarya</taxon>
        <taxon>Basidiomycota</taxon>
        <taxon>Agaricomycotina</taxon>
        <taxon>Agaricomycetes</taxon>
        <taxon>Russulales</taxon>
        <taxon>Hericiaceae</taxon>
        <taxon>Hericium</taxon>
    </lineage>
</organism>
<keyword evidence="7" id="KW-1185">Reference proteome</keyword>
<feature type="transmembrane region" description="Helical" evidence="5">
    <location>
        <begin position="48"/>
        <end position="65"/>
    </location>
</feature>
<evidence type="ECO:0008006" key="8">
    <source>
        <dbReference type="Google" id="ProtNLM"/>
    </source>
</evidence>
<dbReference type="Pfam" id="PF01040">
    <property type="entry name" value="UbiA"/>
    <property type="match status" value="1"/>
</dbReference>
<comment type="caution">
    <text evidence="6">The sequence shown here is derived from an EMBL/GenBank/DDBJ whole genome shotgun (WGS) entry which is preliminary data.</text>
</comment>
<evidence type="ECO:0000256" key="1">
    <source>
        <dbReference type="ARBA" id="ARBA00004141"/>
    </source>
</evidence>
<proteinExistence type="predicted"/>
<feature type="transmembrane region" description="Helical" evidence="5">
    <location>
        <begin position="211"/>
        <end position="230"/>
    </location>
</feature>
<comment type="subcellular location">
    <subcellularLocation>
        <location evidence="1">Membrane</location>
        <topology evidence="1">Multi-pass membrane protein</topology>
    </subcellularLocation>
</comment>
<evidence type="ECO:0000256" key="5">
    <source>
        <dbReference type="SAM" id="Phobius"/>
    </source>
</evidence>
<dbReference type="AlphaFoldDB" id="A0A4Z0A555"/>
<dbReference type="OrthoDB" id="434972at2759"/>
<dbReference type="InterPro" id="IPR000537">
    <property type="entry name" value="UbiA_prenyltransferase"/>
</dbReference>
<accession>A0A4Z0A555</accession>
<dbReference type="EMBL" id="SFCI01000218">
    <property type="protein sequence ID" value="TFY81381.1"/>
    <property type="molecule type" value="Genomic_DNA"/>
</dbReference>
<dbReference type="InterPro" id="IPR050475">
    <property type="entry name" value="Prenyltransferase_related"/>
</dbReference>
<evidence type="ECO:0000313" key="6">
    <source>
        <dbReference type="EMBL" id="TFY81381.1"/>
    </source>
</evidence>
<evidence type="ECO:0000256" key="3">
    <source>
        <dbReference type="ARBA" id="ARBA00022989"/>
    </source>
</evidence>
<dbReference type="GO" id="GO:0016020">
    <property type="term" value="C:membrane"/>
    <property type="evidence" value="ECO:0007669"/>
    <property type="project" value="UniProtKB-SubCell"/>
</dbReference>
<reference evidence="6 7" key="1">
    <citation type="submission" date="2019-02" db="EMBL/GenBank/DDBJ databases">
        <title>Genome sequencing of the rare red list fungi Hericium alpestre (H. flagellum).</title>
        <authorList>
            <person name="Buettner E."/>
            <person name="Kellner H."/>
        </authorList>
    </citation>
    <scope>NUCLEOTIDE SEQUENCE [LARGE SCALE GENOMIC DNA]</scope>
    <source>
        <strain evidence="6 7">DSM 108284</strain>
    </source>
</reference>
<sequence length="276" mass="30491">MPVFARVAHEIDIFFSFSRRDWSATIIPGSIFAVGAIAASDLPPTTLVARYLLFVCWLTLCLYFFNLSNQITGIDEDKINKPDRPIPSGKITLQGAQRRWVAAVSAFVSIAPYEPSFLPQTLSWIATTAFLCRTSYGNHWFGKNYIGMAMEGWAMLGVSWKAIAPVTPTSDARVYALAICAAFTMHIQDLRDIKGDKAVGRKTLPLVFGDMGSRLIITFLALPAACWILSLGGIFQLSPITLGALHAILGYRVLRQGGPRYDHKTYMVGLSWLSFC</sequence>
<evidence type="ECO:0000256" key="4">
    <source>
        <dbReference type="ARBA" id="ARBA00023136"/>
    </source>
</evidence>
<dbReference type="Gene3D" id="1.10.357.140">
    <property type="entry name" value="UbiA prenyltransferase"/>
    <property type="match status" value="1"/>
</dbReference>
<keyword evidence="2 5" id="KW-0812">Transmembrane</keyword>